<proteinExistence type="predicted"/>
<organism evidence="2 3">
    <name type="scientific">Psychrobacillus psychrotolerans</name>
    <dbReference type="NCBI Taxonomy" id="126156"/>
    <lineage>
        <taxon>Bacteria</taxon>
        <taxon>Bacillati</taxon>
        <taxon>Bacillota</taxon>
        <taxon>Bacilli</taxon>
        <taxon>Bacillales</taxon>
        <taxon>Bacillaceae</taxon>
        <taxon>Psychrobacillus</taxon>
    </lineage>
</organism>
<accession>A0A1I5URF5</accession>
<protein>
    <recommendedName>
        <fullName evidence="1">DUF6434 domain-containing protein</fullName>
    </recommendedName>
</protein>
<dbReference type="Pfam" id="PF20026">
    <property type="entry name" value="DUF6434"/>
    <property type="match status" value="1"/>
</dbReference>
<dbReference type="STRING" id="126156.SAMN05421670_0514"/>
<dbReference type="EMBL" id="FOXU01000001">
    <property type="protein sequence ID" value="SFP97863.1"/>
    <property type="molecule type" value="Genomic_DNA"/>
</dbReference>
<gene>
    <name evidence="2" type="ORF">SAMN05421670_0514</name>
</gene>
<evidence type="ECO:0000259" key="1">
    <source>
        <dbReference type="Pfam" id="PF20026"/>
    </source>
</evidence>
<sequence length="203" mass="23963">MRPLLNKEINVQEFRNFYWLKEELQTFCRENGMSASGSKIEISDRIAIFLQTGKIQKPLRKVKCSSKETTATDLSLDTVITENHRCSQEVRAFFKTAINPKFHFSTYIQNYIKNNIGKTYNDVVNAWNEEEERKKEPSYKKQIGSQFEYNQFTRDYFADSENKEKNREDAIKAWNRIKMLPGSNKYLSKNDQRSINLTSEVKE</sequence>
<dbReference type="OrthoDB" id="9778090at2"/>
<dbReference type="Proteomes" id="UP000198734">
    <property type="component" value="Unassembled WGS sequence"/>
</dbReference>
<dbReference type="Pfam" id="PF18953">
    <property type="entry name" value="SAP_new25"/>
    <property type="match status" value="1"/>
</dbReference>
<evidence type="ECO:0000313" key="3">
    <source>
        <dbReference type="Proteomes" id="UP000198734"/>
    </source>
</evidence>
<dbReference type="RefSeq" id="WP_093533882.1">
    <property type="nucleotide sequence ID" value="NZ_FOXU01000001.1"/>
</dbReference>
<feature type="domain" description="DUF6434" evidence="1">
    <location>
        <begin position="73"/>
        <end position="129"/>
    </location>
</feature>
<reference evidence="3" key="1">
    <citation type="submission" date="2016-10" db="EMBL/GenBank/DDBJ databases">
        <authorList>
            <person name="Varghese N."/>
            <person name="Submissions S."/>
        </authorList>
    </citation>
    <scope>NUCLEOTIDE SEQUENCE [LARGE SCALE GENOMIC DNA]</scope>
    <source>
        <strain evidence="3">DSM 11706</strain>
    </source>
</reference>
<dbReference type="AlphaFoldDB" id="A0A1I5URF5"/>
<evidence type="ECO:0000313" key="2">
    <source>
        <dbReference type="EMBL" id="SFP97863.1"/>
    </source>
</evidence>
<dbReference type="InterPro" id="IPR045492">
    <property type="entry name" value="DUF6434"/>
</dbReference>
<name>A0A1I5URF5_9BACI</name>
<keyword evidence="3" id="KW-1185">Reference proteome</keyword>